<dbReference type="InterPro" id="IPR048288">
    <property type="entry name" value="PDCD10_N"/>
</dbReference>
<comment type="catalytic activity">
    <reaction evidence="14">
        <text>L-seryl-[protein] + ATP = O-phospho-L-seryl-[protein] + ADP + H(+)</text>
        <dbReference type="Rhea" id="RHEA:17989"/>
        <dbReference type="Rhea" id="RHEA-COMP:9863"/>
        <dbReference type="Rhea" id="RHEA-COMP:11604"/>
        <dbReference type="ChEBI" id="CHEBI:15378"/>
        <dbReference type="ChEBI" id="CHEBI:29999"/>
        <dbReference type="ChEBI" id="CHEBI:30616"/>
        <dbReference type="ChEBI" id="CHEBI:83421"/>
        <dbReference type="ChEBI" id="CHEBI:456216"/>
        <dbReference type="EC" id="2.7.11.1"/>
    </reaction>
</comment>
<dbReference type="PROSITE" id="PS00107">
    <property type="entry name" value="PROTEIN_KINASE_ATP"/>
    <property type="match status" value="1"/>
</dbReference>
<comment type="similarity">
    <text evidence="3">Belongs to the protein kinase superfamily. STE Ser/Thr protein kinase family. STE20 subfamily.</text>
</comment>
<dbReference type="STRING" id="5288.A0A5C5G9B1"/>
<keyword evidence="6" id="KW-0723">Serine/threonine-protein kinase</keyword>
<protein>
    <recommendedName>
        <fullName evidence="4">non-specific serine/threonine protein kinase</fullName>
        <ecNumber evidence="4">2.7.11.1</ecNumber>
    </recommendedName>
</protein>
<keyword evidence="20" id="KW-1185">Reference proteome</keyword>
<evidence type="ECO:0000256" key="6">
    <source>
        <dbReference type="ARBA" id="ARBA00022527"/>
    </source>
</evidence>
<dbReference type="Gene3D" id="1.10.510.10">
    <property type="entry name" value="Transferase(Phosphotransferase) domain 1"/>
    <property type="match status" value="1"/>
</dbReference>
<comment type="caution">
    <text evidence="19">The sequence shown here is derived from an EMBL/GenBank/DDBJ whole genome shotgun (WGS) entry which is preliminary data.</text>
</comment>
<dbReference type="AlphaFoldDB" id="A0A5C5G9B1"/>
<evidence type="ECO:0000256" key="5">
    <source>
        <dbReference type="ARBA" id="ARBA00022490"/>
    </source>
</evidence>
<dbReference type="GO" id="GO:0004674">
    <property type="term" value="F:protein serine/threonine kinase activity"/>
    <property type="evidence" value="ECO:0007669"/>
    <property type="project" value="UniProtKB-KW"/>
</dbReference>
<dbReference type="EC" id="2.7.11.1" evidence="4"/>
<keyword evidence="7" id="KW-0808">Transferase</keyword>
<dbReference type="InterPro" id="IPR046409">
    <property type="entry name" value="PDC10_dimerisation_sf"/>
</dbReference>
<evidence type="ECO:0000256" key="13">
    <source>
        <dbReference type="ARBA" id="ARBA00047899"/>
    </source>
</evidence>
<evidence type="ECO:0000256" key="3">
    <source>
        <dbReference type="ARBA" id="ARBA00008874"/>
    </source>
</evidence>
<dbReference type="Pfam" id="PF20929">
    <property type="entry name" value="PDCD10_N"/>
    <property type="match status" value="1"/>
</dbReference>
<feature type="region of interest" description="Disordered" evidence="17">
    <location>
        <begin position="425"/>
        <end position="475"/>
    </location>
</feature>
<dbReference type="OrthoDB" id="248923at2759"/>
<gene>
    <name evidence="19" type="ORF">DMC30DRAFT_386609</name>
</gene>
<dbReference type="GO" id="GO:0005524">
    <property type="term" value="F:ATP binding"/>
    <property type="evidence" value="ECO:0007669"/>
    <property type="project" value="UniProtKB-UniRule"/>
</dbReference>
<dbReference type="Proteomes" id="UP000311382">
    <property type="component" value="Unassembled WGS sequence"/>
</dbReference>
<keyword evidence="12" id="KW-0460">Magnesium</keyword>
<reference evidence="19 20" key="1">
    <citation type="submission" date="2019-03" db="EMBL/GenBank/DDBJ databases">
        <title>Rhodosporidium diobovatum UCD-FST 08-225 genome sequencing, assembly, and annotation.</title>
        <authorList>
            <person name="Fakankun I.U."/>
            <person name="Fristensky B."/>
            <person name="Levin D.B."/>
        </authorList>
    </citation>
    <scope>NUCLEOTIDE SEQUENCE [LARGE SCALE GENOMIC DNA]</scope>
    <source>
        <strain evidence="19 20">UCD-FST 08-225</strain>
    </source>
</reference>
<dbReference type="EMBL" id="SOZI01000002">
    <property type="protein sequence ID" value="TNY24501.1"/>
    <property type="molecule type" value="Genomic_DNA"/>
</dbReference>
<dbReference type="PANTHER" id="PTHR48012">
    <property type="entry name" value="STERILE20-LIKE KINASE, ISOFORM B-RELATED"/>
    <property type="match status" value="1"/>
</dbReference>
<feature type="compositionally biased region" description="Basic and acidic residues" evidence="17">
    <location>
        <begin position="523"/>
        <end position="533"/>
    </location>
</feature>
<feature type="coiled-coil region" evidence="16">
    <location>
        <begin position="137"/>
        <end position="164"/>
    </location>
</feature>
<feature type="compositionally biased region" description="Low complexity" evidence="17">
    <location>
        <begin position="437"/>
        <end position="450"/>
    </location>
</feature>
<feature type="region of interest" description="Disordered" evidence="17">
    <location>
        <begin position="505"/>
        <end position="533"/>
    </location>
</feature>
<feature type="compositionally biased region" description="Low complexity" evidence="17">
    <location>
        <begin position="62"/>
        <end position="82"/>
    </location>
</feature>
<evidence type="ECO:0000256" key="14">
    <source>
        <dbReference type="ARBA" id="ARBA00048679"/>
    </source>
</evidence>
<dbReference type="CDD" id="cd06609">
    <property type="entry name" value="STKc_MST3_like"/>
    <property type="match status" value="1"/>
</dbReference>
<evidence type="ECO:0000256" key="2">
    <source>
        <dbReference type="ARBA" id="ARBA00004496"/>
    </source>
</evidence>
<evidence type="ECO:0000313" key="19">
    <source>
        <dbReference type="EMBL" id="TNY24501.1"/>
    </source>
</evidence>
<comment type="catalytic activity">
    <reaction evidence="13">
        <text>L-threonyl-[protein] + ATP = O-phospho-L-threonyl-[protein] + ADP + H(+)</text>
        <dbReference type="Rhea" id="RHEA:46608"/>
        <dbReference type="Rhea" id="RHEA-COMP:11060"/>
        <dbReference type="Rhea" id="RHEA-COMP:11605"/>
        <dbReference type="ChEBI" id="CHEBI:15378"/>
        <dbReference type="ChEBI" id="CHEBI:30013"/>
        <dbReference type="ChEBI" id="CHEBI:30616"/>
        <dbReference type="ChEBI" id="CHEBI:61977"/>
        <dbReference type="ChEBI" id="CHEBI:456216"/>
        <dbReference type="EC" id="2.7.11.1"/>
    </reaction>
</comment>
<dbReference type="Pfam" id="PF00069">
    <property type="entry name" value="Pkinase"/>
    <property type="match status" value="1"/>
</dbReference>
<sequence>MAALLYASSPSTRAPAPPAAHMRAQYSPQQHRPAPAPAPAAAPSSSPASRFAGIAQRGPGVGSPARSAGSTPAAAPPAGGSAFSVRSVASGRSAGSGGSAYDRNADPATLFVKQVRIGKGSFGEVYKGYSVKTQKAVAIKVIDLEDAEDEIEDIQSEISILSSLDSPFVTKYEGSWLRGTELWIVMEYLAGGSCGDLLKPGTFKEDYIAIILRELLKGLEYLHEEGKLHRDIKAANVLLSASGDVKLADFGVSGQLTATMTKKNTFVGTPYWMPPEVIKQSGYDSKADIWSLGITAIEMAKGEPPYAELHPMKVLFLIPKNPPPTLDDPRFSKPFRDFVSLCLQRDPLARPSAKELLRHPFIRKARKTTYLTELIDRLERWKVEAEADGAARGGEDGSGGESDTEALAQADDLWDFGTVRHVQARSDGPATIRRRQQQLQQQYQQYQQYQHPPPQQHSRAPPQAPHSRAPAPAEVVRSHDFADTVRGSAPPSSAHSVYDEYSSAASSSSAGTSAGAGTPRANADADARARTALDRERQRLERLRLAEEERERERDREEELVRAQQQQQQYDQGPDVEEEGGEILDTVVLPVLDSIHDRITNPAARESILRFRAALQQVEREVPGLINVFVSEVVDSVEPEPESE</sequence>
<evidence type="ECO:0000256" key="1">
    <source>
        <dbReference type="ARBA" id="ARBA00001946"/>
    </source>
</evidence>
<feature type="compositionally biased region" description="Low complexity" evidence="17">
    <location>
        <begin position="505"/>
        <end position="522"/>
    </location>
</feature>
<feature type="binding site" evidence="15">
    <location>
        <position position="140"/>
    </location>
    <ligand>
        <name>ATP</name>
        <dbReference type="ChEBI" id="CHEBI:30616"/>
    </ligand>
</feature>
<evidence type="ECO:0000256" key="11">
    <source>
        <dbReference type="ARBA" id="ARBA00022840"/>
    </source>
</evidence>
<feature type="region of interest" description="Disordered" evidence="17">
    <location>
        <begin position="1"/>
        <end position="82"/>
    </location>
</feature>
<keyword evidence="16" id="KW-0175">Coiled coil</keyword>
<evidence type="ECO:0000256" key="15">
    <source>
        <dbReference type="PROSITE-ProRule" id="PRU10141"/>
    </source>
</evidence>
<feature type="region of interest" description="Disordered" evidence="17">
    <location>
        <begin position="547"/>
        <end position="577"/>
    </location>
</feature>
<evidence type="ECO:0000259" key="18">
    <source>
        <dbReference type="PROSITE" id="PS50011"/>
    </source>
</evidence>
<evidence type="ECO:0000256" key="17">
    <source>
        <dbReference type="SAM" id="MobiDB-lite"/>
    </source>
</evidence>
<evidence type="ECO:0000256" key="10">
    <source>
        <dbReference type="ARBA" id="ARBA00022777"/>
    </source>
</evidence>
<accession>A0A5C5G9B1</accession>
<keyword evidence="8" id="KW-0479">Metal-binding</keyword>
<dbReference type="PANTHER" id="PTHR48012:SF10">
    <property type="entry name" value="FI20177P1"/>
    <property type="match status" value="1"/>
</dbReference>
<name>A0A5C5G9B1_9BASI</name>
<dbReference type="GO" id="GO:0046872">
    <property type="term" value="F:metal ion binding"/>
    <property type="evidence" value="ECO:0007669"/>
    <property type="project" value="UniProtKB-KW"/>
</dbReference>
<keyword evidence="9 15" id="KW-0547">Nucleotide-binding</keyword>
<comment type="subcellular location">
    <subcellularLocation>
        <location evidence="2">Cytoplasm</location>
    </subcellularLocation>
</comment>
<evidence type="ECO:0000256" key="16">
    <source>
        <dbReference type="SAM" id="Coils"/>
    </source>
</evidence>
<keyword evidence="5" id="KW-0963">Cytoplasm</keyword>
<dbReference type="InterPro" id="IPR050629">
    <property type="entry name" value="STE20/SPS1-PAK"/>
</dbReference>
<dbReference type="PROSITE" id="PS50011">
    <property type="entry name" value="PROTEIN_KINASE_DOM"/>
    <property type="match status" value="1"/>
</dbReference>
<evidence type="ECO:0000256" key="9">
    <source>
        <dbReference type="ARBA" id="ARBA00022741"/>
    </source>
</evidence>
<dbReference type="FunFam" id="1.10.510.10:FF:000499">
    <property type="entry name" value="Serine/threonine-protein kinase KIC1"/>
    <property type="match status" value="1"/>
</dbReference>
<dbReference type="InterPro" id="IPR011009">
    <property type="entry name" value="Kinase-like_dom_sf"/>
</dbReference>
<dbReference type="InterPro" id="IPR000719">
    <property type="entry name" value="Prot_kinase_dom"/>
</dbReference>
<dbReference type="SUPFAM" id="SSF56112">
    <property type="entry name" value="Protein kinase-like (PK-like)"/>
    <property type="match status" value="1"/>
</dbReference>
<dbReference type="GO" id="GO:0005737">
    <property type="term" value="C:cytoplasm"/>
    <property type="evidence" value="ECO:0007669"/>
    <property type="project" value="UniProtKB-SubCell"/>
</dbReference>
<feature type="domain" description="Protein kinase" evidence="18">
    <location>
        <begin position="111"/>
        <end position="362"/>
    </location>
</feature>
<dbReference type="InterPro" id="IPR017441">
    <property type="entry name" value="Protein_kinase_ATP_BS"/>
</dbReference>
<organism evidence="19 20">
    <name type="scientific">Rhodotorula diobovata</name>
    <dbReference type="NCBI Taxonomy" id="5288"/>
    <lineage>
        <taxon>Eukaryota</taxon>
        <taxon>Fungi</taxon>
        <taxon>Dikarya</taxon>
        <taxon>Basidiomycota</taxon>
        <taxon>Pucciniomycotina</taxon>
        <taxon>Microbotryomycetes</taxon>
        <taxon>Sporidiobolales</taxon>
        <taxon>Sporidiobolaceae</taxon>
        <taxon>Rhodotorula</taxon>
    </lineage>
</organism>
<dbReference type="SMART" id="SM00220">
    <property type="entry name" value="S_TKc"/>
    <property type="match status" value="1"/>
</dbReference>
<evidence type="ECO:0000313" key="20">
    <source>
        <dbReference type="Proteomes" id="UP000311382"/>
    </source>
</evidence>
<comment type="cofactor">
    <cofactor evidence="1">
        <name>Mg(2+)</name>
        <dbReference type="ChEBI" id="CHEBI:18420"/>
    </cofactor>
</comment>
<dbReference type="Gene3D" id="1.10.12.70">
    <property type="match status" value="1"/>
</dbReference>
<keyword evidence="10 19" id="KW-0418">Kinase</keyword>
<evidence type="ECO:0000256" key="8">
    <source>
        <dbReference type="ARBA" id="ARBA00022723"/>
    </source>
</evidence>
<evidence type="ECO:0000256" key="4">
    <source>
        <dbReference type="ARBA" id="ARBA00012513"/>
    </source>
</evidence>
<evidence type="ECO:0000256" key="12">
    <source>
        <dbReference type="ARBA" id="ARBA00022842"/>
    </source>
</evidence>
<evidence type="ECO:0000256" key="7">
    <source>
        <dbReference type="ARBA" id="ARBA00022679"/>
    </source>
</evidence>
<proteinExistence type="inferred from homology"/>
<keyword evidence="11 15" id="KW-0067">ATP-binding</keyword>
<feature type="compositionally biased region" description="Basic and acidic residues" evidence="17">
    <location>
        <begin position="547"/>
        <end position="561"/>
    </location>
</feature>